<dbReference type="Proteomes" id="UP000295096">
    <property type="component" value="Unassembled WGS sequence"/>
</dbReference>
<keyword evidence="2" id="KW-0805">Transcription regulation</keyword>
<evidence type="ECO:0000313" key="7">
    <source>
        <dbReference type="EMBL" id="TDH61221.1"/>
    </source>
</evidence>
<dbReference type="Gene3D" id="1.10.10.10">
    <property type="entry name" value="Winged helix-like DNA-binding domain superfamily/Winged helix DNA-binding domain"/>
    <property type="match status" value="1"/>
</dbReference>
<dbReference type="InterPro" id="IPR039425">
    <property type="entry name" value="RNA_pol_sigma-70-like"/>
</dbReference>
<evidence type="ECO:0000259" key="6">
    <source>
        <dbReference type="Pfam" id="PF22029"/>
    </source>
</evidence>
<evidence type="ECO:0000256" key="1">
    <source>
        <dbReference type="ARBA" id="ARBA00010641"/>
    </source>
</evidence>
<feature type="domain" description="RNA polymerase sigma factor 70 region 4 type 2" evidence="5">
    <location>
        <begin position="106"/>
        <end position="156"/>
    </location>
</feature>
<dbReference type="PANTHER" id="PTHR43133:SF25">
    <property type="entry name" value="RNA POLYMERASE SIGMA FACTOR RFAY-RELATED"/>
    <property type="match status" value="1"/>
</dbReference>
<dbReference type="GO" id="GO:0006352">
    <property type="term" value="P:DNA-templated transcription initiation"/>
    <property type="evidence" value="ECO:0007669"/>
    <property type="project" value="InterPro"/>
</dbReference>
<dbReference type="InterPro" id="IPR013324">
    <property type="entry name" value="RNA_pol_sigma_r3/r4-like"/>
</dbReference>
<dbReference type="InterPro" id="IPR036388">
    <property type="entry name" value="WH-like_DNA-bd_sf"/>
</dbReference>
<dbReference type="GO" id="GO:0016987">
    <property type="term" value="F:sigma factor activity"/>
    <property type="evidence" value="ECO:0007669"/>
    <property type="project" value="UniProtKB-KW"/>
</dbReference>
<sequence length="177" mass="19645">MAALIEPHIPALRRFAWALLRDGTVADDLVQDCLERAIAGWHLRHHDGNLKAWLFAILHNLFLSNRRRSARGGMDRSLDDDGAAALMRADPTATLAAEGRLVWQDALTALEALPEDQRAVILLVGIEDLSYEETARLTGVPIGTVMSRLSRGRERLRRLLDGEVVKAGAQQALRRVK</sequence>
<comment type="caution">
    <text evidence="7">The sequence shown here is derived from an EMBL/GenBank/DDBJ whole genome shotgun (WGS) entry which is preliminary data.</text>
</comment>
<comment type="similarity">
    <text evidence="1">Belongs to the sigma-70 factor family. ECF subfamily.</text>
</comment>
<dbReference type="InterPro" id="IPR053866">
    <property type="entry name" value="PhyR_sigma2"/>
</dbReference>
<evidence type="ECO:0000256" key="2">
    <source>
        <dbReference type="ARBA" id="ARBA00023015"/>
    </source>
</evidence>
<dbReference type="RefSeq" id="WP_133289962.1">
    <property type="nucleotide sequence ID" value="NZ_SMSJ01000024.1"/>
</dbReference>
<protein>
    <submittedName>
        <fullName evidence="7">RNA polymerase sigma factor</fullName>
    </submittedName>
</protein>
<evidence type="ECO:0000313" key="8">
    <source>
        <dbReference type="Proteomes" id="UP000295096"/>
    </source>
</evidence>
<name>A0A4R5QFB5_9PROT</name>
<dbReference type="InterPro" id="IPR013249">
    <property type="entry name" value="RNA_pol_sigma70_r4_t2"/>
</dbReference>
<dbReference type="Gene3D" id="1.10.1740.10">
    <property type="match status" value="1"/>
</dbReference>
<dbReference type="SUPFAM" id="SSF88946">
    <property type="entry name" value="Sigma2 domain of RNA polymerase sigma factors"/>
    <property type="match status" value="1"/>
</dbReference>
<keyword evidence="8" id="KW-1185">Reference proteome</keyword>
<keyword evidence="4" id="KW-0804">Transcription</keyword>
<dbReference type="AlphaFoldDB" id="A0A4R5QFB5"/>
<accession>A0A4R5QFB5</accession>
<dbReference type="InterPro" id="IPR014284">
    <property type="entry name" value="RNA_pol_sigma-70_dom"/>
</dbReference>
<proteinExistence type="inferred from homology"/>
<dbReference type="Pfam" id="PF08281">
    <property type="entry name" value="Sigma70_r4_2"/>
    <property type="match status" value="1"/>
</dbReference>
<dbReference type="SUPFAM" id="SSF88659">
    <property type="entry name" value="Sigma3 and sigma4 domains of RNA polymerase sigma factors"/>
    <property type="match status" value="1"/>
</dbReference>
<dbReference type="OrthoDB" id="9803470at2"/>
<gene>
    <name evidence="7" type="ORF">E2C06_17775</name>
</gene>
<dbReference type="CDD" id="cd06171">
    <property type="entry name" value="Sigma70_r4"/>
    <property type="match status" value="1"/>
</dbReference>
<evidence type="ECO:0000259" key="5">
    <source>
        <dbReference type="Pfam" id="PF08281"/>
    </source>
</evidence>
<organism evidence="7 8">
    <name type="scientific">Dankookia rubra</name>
    <dbReference type="NCBI Taxonomy" id="1442381"/>
    <lineage>
        <taxon>Bacteria</taxon>
        <taxon>Pseudomonadati</taxon>
        <taxon>Pseudomonadota</taxon>
        <taxon>Alphaproteobacteria</taxon>
        <taxon>Acetobacterales</taxon>
        <taxon>Roseomonadaceae</taxon>
        <taxon>Dankookia</taxon>
    </lineage>
</organism>
<evidence type="ECO:0000256" key="4">
    <source>
        <dbReference type="ARBA" id="ARBA00023163"/>
    </source>
</evidence>
<keyword evidence="3" id="KW-0731">Sigma factor</keyword>
<reference evidence="7 8" key="1">
    <citation type="journal article" date="2016" name="J. Microbiol.">
        <title>Dankookia rubra gen. nov., sp. nov., an alphaproteobacterium isolated from sediment of a shallow stream.</title>
        <authorList>
            <person name="Kim W.H."/>
            <person name="Kim D.H."/>
            <person name="Kang K."/>
            <person name="Ahn T.Y."/>
        </authorList>
    </citation>
    <scope>NUCLEOTIDE SEQUENCE [LARGE SCALE GENOMIC DNA]</scope>
    <source>
        <strain evidence="7 8">JCM30602</strain>
    </source>
</reference>
<dbReference type="NCBIfam" id="TIGR02937">
    <property type="entry name" value="sigma70-ECF"/>
    <property type="match status" value="1"/>
</dbReference>
<dbReference type="EMBL" id="SMSJ01000024">
    <property type="protein sequence ID" value="TDH61221.1"/>
    <property type="molecule type" value="Genomic_DNA"/>
</dbReference>
<dbReference type="GO" id="GO:0003677">
    <property type="term" value="F:DNA binding"/>
    <property type="evidence" value="ECO:0007669"/>
    <property type="project" value="InterPro"/>
</dbReference>
<dbReference type="Pfam" id="PF22029">
    <property type="entry name" value="PhyR_sigma2"/>
    <property type="match status" value="1"/>
</dbReference>
<evidence type="ECO:0000256" key="3">
    <source>
        <dbReference type="ARBA" id="ARBA00023082"/>
    </source>
</evidence>
<dbReference type="PANTHER" id="PTHR43133">
    <property type="entry name" value="RNA POLYMERASE ECF-TYPE SIGMA FACTO"/>
    <property type="match status" value="1"/>
</dbReference>
<dbReference type="InterPro" id="IPR013325">
    <property type="entry name" value="RNA_pol_sigma_r2"/>
</dbReference>
<feature type="domain" description="PhyR sigma2" evidence="6">
    <location>
        <begin position="5"/>
        <end position="59"/>
    </location>
</feature>